<feature type="transmembrane region" description="Helical" evidence="2">
    <location>
        <begin position="125"/>
        <end position="144"/>
    </location>
</feature>
<feature type="transmembrane region" description="Helical" evidence="2">
    <location>
        <begin position="174"/>
        <end position="190"/>
    </location>
</feature>
<feature type="transmembrane region" description="Helical" evidence="2">
    <location>
        <begin position="211"/>
        <end position="232"/>
    </location>
</feature>
<dbReference type="InterPro" id="IPR021878">
    <property type="entry name" value="TgpA_N"/>
</dbReference>
<evidence type="ECO:0000256" key="1">
    <source>
        <dbReference type="SAM" id="MobiDB-lite"/>
    </source>
</evidence>
<feature type="compositionally biased region" description="Low complexity" evidence="1">
    <location>
        <begin position="552"/>
        <end position="579"/>
    </location>
</feature>
<feature type="transmembrane region" description="Helical" evidence="2">
    <location>
        <begin position="151"/>
        <end position="168"/>
    </location>
</feature>
<dbReference type="PANTHER" id="PTHR42736:SF1">
    <property type="entry name" value="PROTEIN-GLUTAMINE GAMMA-GLUTAMYLTRANSFERASE"/>
    <property type="match status" value="1"/>
</dbReference>
<evidence type="ECO:0000259" key="3">
    <source>
        <dbReference type="SMART" id="SM00460"/>
    </source>
</evidence>
<dbReference type="Pfam" id="PF11992">
    <property type="entry name" value="TgpA_N"/>
    <property type="match status" value="1"/>
</dbReference>
<dbReference type="Proteomes" id="UP000031202">
    <property type="component" value="Unassembled WGS sequence"/>
</dbReference>
<protein>
    <submittedName>
        <fullName evidence="4">Transglutaminase</fullName>
    </submittedName>
</protein>
<dbReference type="SUPFAM" id="SSF54001">
    <property type="entry name" value="Cysteine proteinases"/>
    <property type="match status" value="1"/>
</dbReference>
<evidence type="ECO:0000313" key="5">
    <source>
        <dbReference type="Proteomes" id="UP000031202"/>
    </source>
</evidence>
<keyword evidence="2" id="KW-0472">Membrane</keyword>
<evidence type="ECO:0000313" key="4">
    <source>
        <dbReference type="EMBL" id="KIC59984.1"/>
    </source>
</evidence>
<feature type="transmembrane region" description="Helical" evidence="2">
    <location>
        <begin position="12"/>
        <end position="32"/>
    </location>
</feature>
<accession>A0A0B4CFF6</accession>
<reference evidence="4 5" key="1">
    <citation type="submission" date="2014-12" db="EMBL/GenBank/DDBJ databases">
        <title>Genome sequencing of Microbacterium hominis TPW29.</title>
        <authorList>
            <person name="Tan P.W."/>
            <person name="Chan K.-G."/>
        </authorList>
    </citation>
    <scope>NUCLEOTIDE SEQUENCE [LARGE SCALE GENOMIC DNA]</scope>
    <source>
        <strain evidence="4 5">TPW29</strain>
    </source>
</reference>
<dbReference type="InterPro" id="IPR002931">
    <property type="entry name" value="Transglutaminase-like"/>
</dbReference>
<keyword evidence="2" id="KW-0812">Transmembrane</keyword>
<sequence>MPPRERRRRGELRLAVALWLGILSTLVPLTRVVQSGSWLWGAIALPFALLALGYGLRRLRLPVIVVTLVELAVWTGAVTAVFFPANALLGVIPTGGLVEALPRTIAAASTLIADGVAPLTPTQPLVFLIVASLGLLTVALDHVVVTARMPLLASVALVAVWLIPAIAVPAGVDVVAFVLLAASVLLLIRAETRTRETPSAAASPRAATGRAGGVAAVATSIGAIAIIAALAVGPTLQASVPAAGFGTSTMIDPSLDLGKDLRRQDGATVLTLRTDGTSVPYLRVATLSLFDGTVWQPDRTSTVDLSAAPLEPVELSADIAVVQTRTTVAIKNLASAYAPVPYPATEVDGLTGAWQFAPYNRTVAGAAGATQGQQYTVVSDIAQPTLEQIRASSAGGAGLRIDVDSIPAGSPPIIAQLARQVTAQAATDYDKLIALQDWFRGPEFTYSLDAPVQDGFDGQGVDAVAAFLQAKTGYCVHFAGAFALMARSLGMPTRIVVGFLPGSFTGQVIDGQRVIDVTGRQLHAWPEVYFRGIGWVPFEPTKGLGTETRFDSAASTATAPPTTSATPEATTAPTTAPTADVNDPQQGAQTDAAGSGPTLIDLRPLLSILGAVVVVAALPGVAGAVRRLMLRRRGTVTAAWRLVQDTAIDAGLPVPSSRSPRAFGAFLVSAAGAPATPMSQLVAAVERANYAADAAGAGPDAAAMSAAVGIRSAMLAALPAARRARVVALPWSLVVRPGSGLADRDAPA</sequence>
<dbReference type="Pfam" id="PF01841">
    <property type="entry name" value="Transglut_core"/>
    <property type="match status" value="1"/>
</dbReference>
<dbReference type="EMBL" id="JWSZ01000001">
    <property type="protein sequence ID" value="KIC59984.1"/>
    <property type="molecule type" value="Genomic_DNA"/>
</dbReference>
<feature type="transmembrane region" description="Helical" evidence="2">
    <location>
        <begin position="605"/>
        <end position="625"/>
    </location>
</feature>
<proteinExistence type="predicted"/>
<dbReference type="AlphaFoldDB" id="A0A0B4CFF6"/>
<dbReference type="PANTHER" id="PTHR42736">
    <property type="entry name" value="PROTEIN-GLUTAMINE GAMMA-GLUTAMYLTRANSFERASE"/>
    <property type="match status" value="1"/>
</dbReference>
<feature type="region of interest" description="Disordered" evidence="1">
    <location>
        <begin position="549"/>
        <end position="594"/>
    </location>
</feature>
<feature type="transmembrane region" description="Helical" evidence="2">
    <location>
        <begin position="63"/>
        <end position="83"/>
    </location>
</feature>
<gene>
    <name evidence="4" type="ORF">RM52_00780</name>
</gene>
<dbReference type="RefSeq" id="WP_039411657.1">
    <property type="nucleotide sequence ID" value="NZ_JWSZ01000001.1"/>
</dbReference>
<feature type="domain" description="Transglutaminase-like" evidence="3">
    <location>
        <begin position="467"/>
        <end position="542"/>
    </location>
</feature>
<feature type="transmembrane region" description="Helical" evidence="2">
    <location>
        <begin position="38"/>
        <end position="56"/>
    </location>
</feature>
<evidence type="ECO:0000256" key="2">
    <source>
        <dbReference type="SAM" id="Phobius"/>
    </source>
</evidence>
<dbReference type="InterPro" id="IPR038765">
    <property type="entry name" value="Papain-like_cys_pep_sf"/>
</dbReference>
<comment type="caution">
    <text evidence="4">The sequence shown here is derived from an EMBL/GenBank/DDBJ whole genome shotgun (WGS) entry which is preliminary data.</text>
</comment>
<dbReference type="InterPro" id="IPR052901">
    <property type="entry name" value="Bact_TGase-like"/>
</dbReference>
<dbReference type="Gene3D" id="3.10.620.30">
    <property type="match status" value="1"/>
</dbReference>
<dbReference type="SMART" id="SM00460">
    <property type="entry name" value="TGc"/>
    <property type="match status" value="1"/>
</dbReference>
<organism evidence="4 5">
    <name type="scientific">Microbacterium hominis</name>
    <dbReference type="NCBI Taxonomy" id="162426"/>
    <lineage>
        <taxon>Bacteria</taxon>
        <taxon>Bacillati</taxon>
        <taxon>Actinomycetota</taxon>
        <taxon>Actinomycetes</taxon>
        <taxon>Micrococcales</taxon>
        <taxon>Microbacteriaceae</taxon>
        <taxon>Microbacterium</taxon>
    </lineage>
</organism>
<keyword evidence="2" id="KW-1133">Transmembrane helix</keyword>
<name>A0A0B4CFF6_9MICO</name>